<keyword evidence="3" id="KW-1185">Reference proteome</keyword>
<organism evidence="2 3">
    <name type="scientific">Rhizophlyctis rosea</name>
    <dbReference type="NCBI Taxonomy" id="64517"/>
    <lineage>
        <taxon>Eukaryota</taxon>
        <taxon>Fungi</taxon>
        <taxon>Fungi incertae sedis</taxon>
        <taxon>Chytridiomycota</taxon>
        <taxon>Chytridiomycota incertae sedis</taxon>
        <taxon>Chytridiomycetes</taxon>
        <taxon>Rhizophlyctidales</taxon>
        <taxon>Rhizophlyctidaceae</taxon>
        <taxon>Rhizophlyctis</taxon>
    </lineage>
</organism>
<evidence type="ECO:0000256" key="1">
    <source>
        <dbReference type="SAM" id="Coils"/>
    </source>
</evidence>
<reference evidence="2" key="1">
    <citation type="submission" date="2020-05" db="EMBL/GenBank/DDBJ databases">
        <title>Phylogenomic resolution of chytrid fungi.</title>
        <authorList>
            <person name="Stajich J.E."/>
            <person name="Amses K."/>
            <person name="Simmons R."/>
            <person name="Seto K."/>
            <person name="Myers J."/>
            <person name="Bonds A."/>
            <person name="Quandt C.A."/>
            <person name="Barry K."/>
            <person name="Liu P."/>
            <person name="Grigoriev I."/>
            <person name="Longcore J.E."/>
            <person name="James T.Y."/>
        </authorList>
    </citation>
    <scope>NUCLEOTIDE SEQUENCE</scope>
    <source>
        <strain evidence="2">JEL0318</strain>
    </source>
</reference>
<dbReference type="AlphaFoldDB" id="A0AAD5S0E9"/>
<gene>
    <name evidence="2" type="ORF">HK097_006664</name>
</gene>
<evidence type="ECO:0000313" key="2">
    <source>
        <dbReference type="EMBL" id="KAJ3025532.1"/>
    </source>
</evidence>
<keyword evidence="1" id="KW-0175">Coiled coil</keyword>
<accession>A0AAD5S0E9</accession>
<comment type="caution">
    <text evidence="2">The sequence shown here is derived from an EMBL/GenBank/DDBJ whole genome shotgun (WGS) entry which is preliminary data.</text>
</comment>
<name>A0AAD5S0E9_9FUNG</name>
<feature type="coiled-coil region" evidence="1">
    <location>
        <begin position="194"/>
        <end position="228"/>
    </location>
</feature>
<protein>
    <submittedName>
        <fullName evidence="2">Uncharacterized protein</fullName>
    </submittedName>
</protein>
<proteinExistence type="predicted"/>
<dbReference type="EMBL" id="JADGJD010003122">
    <property type="protein sequence ID" value="KAJ3025532.1"/>
    <property type="molecule type" value="Genomic_DNA"/>
</dbReference>
<evidence type="ECO:0000313" key="3">
    <source>
        <dbReference type="Proteomes" id="UP001212841"/>
    </source>
</evidence>
<feature type="non-terminal residue" evidence="2">
    <location>
        <position position="274"/>
    </location>
</feature>
<feature type="coiled-coil region" evidence="1">
    <location>
        <begin position="66"/>
        <end position="166"/>
    </location>
</feature>
<dbReference type="Proteomes" id="UP001212841">
    <property type="component" value="Unassembled WGS sequence"/>
</dbReference>
<sequence>MKPSIEESTYVRHLREKVRRLEQEVEMVRTDGENRVRMLHQEFASLREQYEKRILDVTTTATQREIAAATQAREAAALRIAALEKQLSDLLTAYSDRIRIDPPTAGRDTTKDLQEAEIVALREREASLRRRILELEGLVETQTKRMDALRREREDLESTSRVKLEERDQIISSYDSKIAKLQHEVLNKVFAAEEQRALEEAAKWKLEVDRLRREMADLKGKLEISEGTRKAVHENTIAILGRAQEEGAKMVLMHHERALEALRREIMEERNRGE</sequence>